<reference evidence="2 3" key="1">
    <citation type="submission" date="2023-03" db="EMBL/GenBank/DDBJ databases">
        <title>Halomonas sp. nov., isolated from Korean tranditional fermented seafood 'Jeotgal'.</title>
        <authorList>
            <person name="Kim B."/>
            <person name="Shin N.-R."/>
        </authorList>
    </citation>
    <scope>NUCLEOTIDE SEQUENCE [LARGE SCALE GENOMIC DNA]</scope>
    <source>
        <strain evidence="2 3">SG2L-4</strain>
    </source>
</reference>
<gene>
    <name evidence="2" type="ORF">P1P91_02785</name>
</gene>
<sequence>MQELLRLQTKDFVFSVWCKDIASRQQTYAKTLSQRAADNKAPTPAMRLSPALLLEEASIMGLPRPDCLGQANELPLGAPLFFENLQYHFEWIFFNEIQDAWLCHRLASVNNGFRFTAKRGPIPAMLSGSIYTGNHLGWLKLPLSYMPVNGTTHSQSFSFEVLPTKMDLHSDLAVMYSAIDATFPLWRFSLVEKTQQGAVQSRQNVNFPLLWLANFAQLREQFEQGLKVIARAPHRRLQSYSTWQRADRIKGRLPQKLAERAREDLASGRIDKRYRVESRRLSVNTPENRFIRSIVLLSQQRLYDFERRLKKHNNAPDNQRISASFLDELHQWQQPLHKMLRQSFLKEVEAARLPENASLVLQQKPGYSTVYRIWQQLKRYLDVFDGMTGVSMKSIAEIYEIWCFLTLRQILADELGFIERHRSSARLFTSSTHEYQFKDGFAGAFIFDREDGAIARLAHEPLFQQEGTNPRTYLIAQKPDIVLEITFPEPAKPRFLWVFDAKYRIKNEKSTFETADVDATDYVPDDAINQMHRYRDALISFSCQNNAYAQSKSRPVCGAFALYPGNFDQYSEQNPYAYALSEVGIGAFALLPSLNSRKGCLWLTQFLRQQIGTAEQPMTREDLLVQEAARIPHYGMEQTRYSDLIMTIAVAGAKSRPPDYLKAFTHGTAKWYHTPQSTFQGKYRQHVVEEIRFLALATTSDKDTTTKQLDKLWPVKKVTLVPRDQLTVEQAGKAKASSEPYYLFKLGKPLTLQHPIKKVPHRPIQNSMRLTTLSRLEKADTFREVERVYPDALAAQS</sequence>
<organism evidence="2 3">
    <name type="scientific">Halomonas piscis</name>
    <dbReference type="NCBI Taxonomy" id="3031727"/>
    <lineage>
        <taxon>Bacteria</taxon>
        <taxon>Pseudomonadati</taxon>
        <taxon>Pseudomonadota</taxon>
        <taxon>Gammaproteobacteria</taxon>
        <taxon>Oceanospirillales</taxon>
        <taxon>Halomonadaceae</taxon>
        <taxon>Halomonas</taxon>
    </lineage>
</organism>
<accession>A0ABY9Z1T0</accession>
<dbReference type="Pfam" id="PF04411">
    <property type="entry name" value="PDDEXK_7"/>
    <property type="match status" value="1"/>
</dbReference>
<dbReference type="Pfam" id="PF09823">
    <property type="entry name" value="DUF2357"/>
    <property type="match status" value="1"/>
</dbReference>
<dbReference type="EMBL" id="CP119391">
    <property type="protein sequence ID" value="WNK20631.1"/>
    <property type="molecule type" value="Genomic_DNA"/>
</dbReference>
<keyword evidence="3" id="KW-1185">Reference proteome</keyword>
<dbReference type="InterPro" id="IPR007505">
    <property type="entry name" value="PDDEXK_7"/>
</dbReference>
<dbReference type="Proteomes" id="UP001301869">
    <property type="component" value="Chromosome"/>
</dbReference>
<dbReference type="RefSeq" id="WP_311884371.1">
    <property type="nucleotide sequence ID" value="NZ_CP119391.1"/>
</dbReference>
<name>A0ABY9Z1T0_9GAMM</name>
<evidence type="ECO:0000313" key="3">
    <source>
        <dbReference type="Proteomes" id="UP001301869"/>
    </source>
</evidence>
<dbReference type="InterPro" id="IPR018633">
    <property type="entry name" value="DUF2357"/>
</dbReference>
<evidence type="ECO:0000313" key="2">
    <source>
        <dbReference type="EMBL" id="WNK20631.1"/>
    </source>
</evidence>
<evidence type="ECO:0000259" key="1">
    <source>
        <dbReference type="Pfam" id="PF09823"/>
    </source>
</evidence>
<proteinExistence type="predicted"/>
<feature type="domain" description="DUF2357" evidence="1">
    <location>
        <begin position="128"/>
        <end position="374"/>
    </location>
</feature>
<protein>
    <submittedName>
        <fullName evidence="2">DUF2357 domain-containing protein</fullName>
    </submittedName>
</protein>